<evidence type="ECO:0000256" key="1">
    <source>
        <dbReference type="SAM" id="MobiDB-lite"/>
    </source>
</evidence>
<dbReference type="Gramene" id="OMO60323">
    <property type="protein sequence ID" value="OMO60323"/>
    <property type="gene ID" value="CCACVL1_24247"/>
</dbReference>
<feature type="region of interest" description="Disordered" evidence="1">
    <location>
        <begin position="56"/>
        <end position="91"/>
    </location>
</feature>
<sequence>MKQQISKKKLKVRLQVKRVRAELGNINSDENCIRDEKINSEKENAVICSEFVSKERVNAGSNDEEVNDENPKNVQSSNVGPKKKGKRKVERLEKKVAAKKAETILLKQQLMEDKTRIEEASVGVISELRMVNAVLFLKTLLEEELANDLARRILG</sequence>
<keyword evidence="3" id="KW-1185">Reference proteome</keyword>
<name>A0A1R3GQF0_COCAP</name>
<gene>
    <name evidence="2" type="ORF">CCACVL1_24247</name>
</gene>
<reference evidence="2 3" key="1">
    <citation type="submission" date="2013-09" db="EMBL/GenBank/DDBJ databases">
        <title>Corchorus capsularis genome sequencing.</title>
        <authorList>
            <person name="Alam M."/>
            <person name="Haque M.S."/>
            <person name="Islam M.S."/>
            <person name="Emdad E.M."/>
            <person name="Islam M.M."/>
            <person name="Ahmed B."/>
            <person name="Halim A."/>
            <person name="Hossen Q.M.M."/>
            <person name="Hossain M.Z."/>
            <person name="Ahmed R."/>
            <person name="Khan M.M."/>
            <person name="Islam R."/>
            <person name="Rashid M.M."/>
            <person name="Khan S.A."/>
            <person name="Rahman M.S."/>
            <person name="Alam M."/>
        </authorList>
    </citation>
    <scope>NUCLEOTIDE SEQUENCE [LARGE SCALE GENOMIC DNA]</scope>
    <source>
        <strain evidence="3">cv. CVL-1</strain>
        <tissue evidence="2">Whole seedling</tissue>
    </source>
</reference>
<protein>
    <submittedName>
        <fullName evidence="2">Uncharacterized protein</fullName>
    </submittedName>
</protein>
<comment type="caution">
    <text evidence="2">The sequence shown here is derived from an EMBL/GenBank/DDBJ whole genome shotgun (WGS) entry which is preliminary data.</text>
</comment>
<dbReference type="EMBL" id="AWWV01013718">
    <property type="protein sequence ID" value="OMO60323.1"/>
    <property type="molecule type" value="Genomic_DNA"/>
</dbReference>
<evidence type="ECO:0000313" key="2">
    <source>
        <dbReference type="EMBL" id="OMO60323.1"/>
    </source>
</evidence>
<evidence type="ECO:0000313" key="3">
    <source>
        <dbReference type="Proteomes" id="UP000188268"/>
    </source>
</evidence>
<dbReference type="OrthoDB" id="1002660at2759"/>
<proteinExistence type="predicted"/>
<accession>A0A1R3GQF0</accession>
<dbReference type="Proteomes" id="UP000188268">
    <property type="component" value="Unassembled WGS sequence"/>
</dbReference>
<organism evidence="2 3">
    <name type="scientific">Corchorus capsularis</name>
    <name type="common">Jute</name>
    <dbReference type="NCBI Taxonomy" id="210143"/>
    <lineage>
        <taxon>Eukaryota</taxon>
        <taxon>Viridiplantae</taxon>
        <taxon>Streptophyta</taxon>
        <taxon>Embryophyta</taxon>
        <taxon>Tracheophyta</taxon>
        <taxon>Spermatophyta</taxon>
        <taxon>Magnoliopsida</taxon>
        <taxon>eudicotyledons</taxon>
        <taxon>Gunneridae</taxon>
        <taxon>Pentapetalae</taxon>
        <taxon>rosids</taxon>
        <taxon>malvids</taxon>
        <taxon>Malvales</taxon>
        <taxon>Malvaceae</taxon>
        <taxon>Grewioideae</taxon>
        <taxon>Apeibeae</taxon>
        <taxon>Corchorus</taxon>
    </lineage>
</organism>
<dbReference type="AlphaFoldDB" id="A0A1R3GQF0"/>